<evidence type="ECO:0000313" key="3">
    <source>
        <dbReference type="Proteomes" id="UP000626370"/>
    </source>
</evidence>
<keyword evidence="3" id="KW-1185">Reference proteome</keyword>
<dbReference type="Proteomes" id="UP000626370">
    <property type="component" value="Unassembled WGS sequence"/>
</dbReference>
<dbReference type="PIRSF" id="PIRSF006169">
    <property type="entry name" value="UCP006169"/>
    <property type="match status" value="1"/>
</dbReference>
<organism evidence="2 3">
    <name type="scientific">Thalassotalea profundi</name>
    <dbReference type="NCBI Taxonomy" id="2036687"/>
    <lineage>
        <taxon>Bacteria</taxon>
        <taxon>Pseudomonadati</taxon>
        <taxon>Pseudomonadota</taxon>
        <taxon>Gammaproteobacteria</taxon>
        <taxon>Alteromonadales</taxon>
        <taxon>Colwelliaceae</taxon>
        <taxon>Thalassotalea</taxon>
    </lineage>
</organism>
<dbReference type="RefSeq" id="WP_189379239.1">
    <property type="nucleotide sequence ID" value="NZ_BNAH01000015.1"/>
</dbReference>
<proteinExistence type="inferred from homology"/>
<dbReference type="NCBIfam" id="NF003438">
    <property type="entry name" value="PRK04966.1"/>
    <property type="match status" value="1"/>
</dbReference>
<evidence type="ECO:0000256" key="1">
    <source>
        <dbReference type="ARBA" id="ARBA00006450"/>
    </source>
</evidence>
<gene>
    <name evidence="2" type="ORF">GCM10011501_31660</name>
</gene>
<dbReference type="Gene3D" id="1.10.10.610">
    <property type="entry name" value="YehU-like"/>
    <property type="match status" value="1"/>
</dbReference>
<comment type="similarity">
    <text evidence="1">Belongs to the UPF0270 family.</text>
</comment>
<comment type="caution">
    <text evidence="2">The sequence shown here is derived from an EMBL/GenBank/DDBJ whole genome shotgun (WGS) entry which is preliminary data.</text>
</comment>
<reference evidence="3" key="1">
    <citation type="journal article" date="2019" name="Int. J. Syst. Evol. Microbiol.">
        <title>The Global Catalogue of Microorganisms (GCM) 10K type strain sequencing project: providing services to taxonomists for standard genome sequencing and annotation.</title>
        <authorList>
            <consortium name="The Broad Institute Genomics Platform"/>
            <consortium name="The Broad Institute Genome Sequencing Center for Infectious Disease"/>
            <person name="Wu L."/>
            <person name="Ma J."/>
        </authorList>
    </citation>
    <scope>NUCLEOTIDE SEQUENCE [LARGE SCALE GENOMIC DNA]</scope>
    <source>
        <strain evidence="3">CGMCC 1.15922</strain>
    </source>
</reference>
<evidence type="ECO:0000313" key="2">
    <source>
        <dbReference type="EMBL" id="GHE99928.1"/>
    </source>
</evidence>
<dbReference type="InterPro" id="IPR010648">
    <property type="entry name" value="UPF0270"/>
</dbReference>
<name>A0ABQ3J3T2_9GAMM</name>
<dbReference type="InterPro" id="IPR036685">
    <property type="entry name" value="YehU-like_sf"/>
</dbReference>
<dbReference type="Pfam" id="PF06794">
    <property type="entry name" value="UPF0270"/>
    <property type="match status" value="1"/>
</dbReference>
<sequence length="71" mass="8090">MIIPYQSLNSDTLNAVIESFILREGTDYGIEEYTLADKIQQVVEQLKSGEVVLVYSELHETVNILPKDQFT</sequence>
<dbReference type="SUPFAM" id="SSF118001">
    <property type="entry name" value="YehU-like"/>
    <property type="match status" value="1"/>
</dbReference>
<dbReference type="EMBL" id="BNAH01000015">
    <property type="protein sequence ID" value="GHE99928.1"/>
    <property type="molecule type" value="Genomic_DNA"/>
</dbReference>
<accession>A0ABQ3J3T2</accession>
<protein>
    <submittedName>
        <fullName evidence="2">UPF0270 protein</fullName>
    </submittedName>
</protein>